<name>A0ABQ5LXF1_9RHOB</name>
<dbReference type="PANTHER" id="PTHR43201">
    <property type="entry name" value="ACYL-COA SYNTHETASE"/>
    <property type="match status" value="1"/>
</dbReference>
<proteinExistence type="inferred from homology"/>
<gene>
    <name evidence="5" type="ORF">STA1M1_34730</name>
</gene>
<dbReference type="Pfam" id="PF00501">
    <property type="entry name" value="AMP-binding"/>
    <property type="match status" value="1"/>
</dbReference>
<reference evidence="5" key="1">
    <citation type="journal article" date="2023" name="Int. J. Syst. Evol. Microbiol.">
        <title>Sinisalibacter aestuarii sp. nov., isolated from estuarine sediment of the Arakawa River.</title>
        <authorList>
            <person name="Arafat S.T."/>
            <person name="Hirano S."/>
            <person name="Sato A."/>
            <person name="Takeuchi K."/>
            <person name="Yasuda T."/>
            <person name="Terahara T."/>
            <person name="Hamada M."/>
            <person name="Kobayashi T."/>
        </authorList>
    </citation>
    <scope>NUCLEOTIDE SEQUENCE</scope>
    <source>
        <strain evidence="5">B-399</strain>
    </source>
</reference>
<dbReference type="Proteomes" id="UP001144205">
    <property type="component" value="Unassembled WGS sequence"/>
</dbReference>
<dbReference type="Pfam" id="PF13193">
    <property type="entry name" value="AMP-binding_C"/>
    <property type="match status" value="1"/>
</dbReference>
<evidence type="ECO:0000313" key="5">
    <source>
        <dbReference type="EMBL" id="GKY89604.1"/>
    </source>
</evidence>
<feature type="domain" description="AMP-dependent synthetase/ligase" evidence="3">
    <location>
        <begin position="27"/>
        <end position="412"/>
    </location>
</feature>
<dbReference type="InterPro" id="IPR000873">
    <property type="entry name" value="AMP-dep_synth/lig_dom"/>
</dbReference>
<dbReference type="InterPro" id="IPR025110">
    <property type="entry name" value="AMP-bd_C"/>
</dbReference>
<dbReference type="InterPro" id="IPR045851">
    <property type="entry name" value="AMP-bd_C_sf"/>
</dbReference>
<evidence type="ECO:0000259" key="4">
    <source>
        <dbReference type="Pfam" id="PF13193"/>
    </source>
</evidence>
<dbReference type="EMBL" id="BROH01000013">
    <property type="protein sequence ID" value="GKY89604.1"/>
    <property type="molecule type" value="Genomic_DNA"/>
</dbReference>
<evidence type="ECO:0000259" key="3">
    <source>
        <dbReference type="Pfam" id="PF00501"/>
    </source>
</evidence>
<sequence length="561" mass="61294">MGEERRMTTPSQTIVEAGTRTSAQTLAEAARKWPDATALLIDGTRLTWATLDAEARLWARGLVAAGVRPGAHVGILMPNCAEYVRLFYACGMIGATALTINARFKDDDLGYAIHHSDMDILFIGGQAREYTDFHAMLLRLYPELAGWTGAPLALADAPSLRRIYNLCDPRDHGWPDGDTLMAGAAGVPEDEVTRLRDATSPASHALMMYSSGTTAHPKACMLTHRTLGMIGAAFAERFHLAPGDSVMNPLPFFHMSSMLPMAACRASGAAQIATAHFEPGEALRLMEEERVTFGYLSFPTLVNQLINHPDFAGRDLSRLRYLHCVGPAETMQKYTRAFPGAQYINAYGLTEATGVPCYTDPEDPAEEALSVSGRPFDGITGKAVDPETLADMPPGERGEIWLSGWALFDGYYKDDEATARALVDGWLRTGDMGHVRADGRIVYDGRLKDMLKIGGENVAALEIETWLCSHPDIQIAQVIGVPDDHLFEVAAAYVELTPGAHITPGEIVDYCIGQIASYKIPRYVRIVDSWPMSTTKIQKFKLARDFTPAEKIDPKTRAKAG</sequence>
<evidence type="ECO:0000313" key="6">
    <source>
        <dbReference type="Proteomes" id="UP001144205"/>
    </source>
</evidence>
<keyword evidence="6" id="KW-1185">Reference proteome</keyword>
<protein>
    <submittedName>
        <fullName evidence="5">AMP-dependent synthetase</fullName>
    </submittedName>
</protein>
<evidence type="ECO:0000256" key="2">
    <source>
        <dbReference type="ARBA" id="ARBA00022598"/>
    </source>
</evidence>
<evidence type="ECO:0000256" key="1">
    <source>
        <dbReference type="ARBA" id="ARBA00006432"/>
    </source>
</evidence>
<dbReference type="Gene3D" id="3.40.50.12780">
    <property type="entry name" value="N-terminal domain of ligase-like"/>
    <property type="match status" value="1"/>
</dbReference>
<comment type="similarity">
    <text evidence="1">Belongs to the ATP-dependent AMP-binding enzyme family.</text>
</comment>
<organism evidence="5 6">
    <name type="scientific">Sinisalibacter aestuarii</name>
    <dbReference type="NCBI Taxonomy" id="2949426"/>
    <lineage>
        <taxon>Bacteria</taxon>
        <taxon>Pseudomonadati</taxon>
        <taxon>Pseudomonadota</taxon>
        <taxon>Alphaproteobacteria</taxon>
        <taxon>Rhodobacterales</taxon>
        <taxon>Roseobacteraceae</taxon>
        <taxon>Sinisalibacter</taxon>
    </lineage>
</organism>
<accession>A0ABQ5LXF1</accession>
<dbReference type="InterPro" id="IPR042099">
    <property type="entry name" value="ANL_N_sf"/>
</dbReference>
<dbReference type="Gene3D" id="3.30.300.30">
    <property type="match status" value="1"/>
</dbReference>
<comment type="caution">
    <text evidence="5">The sequence shown here is derived from an EMBL/GenBank/DDBJ whole genome shotgun (WGS) entry which is preliminary data.</text>
</comment>
<dbReference type="SUPFAM" id="SSF56801">
    <property type="entry name" value="Acetyl-CoA synthetase-like"/>
    <property type="match status" value="1"/>
</dbReference>
<dbReference type="PANTHER" id="PTHR43201:SF5">
    <property type="entry name" value="MEDIUM-CHAIN ACYL-COA LIGASE ACSF2, MITOCHONDRIAL"/>
    <property type="match status" value="1"/>
</dbReference>
<feature type="domain" description="AMP-binding enzyme C-terminal" evidence="4">
    <location>
        <begin position="462"/>
        <end position="533"/>
    </location>
</feature>
<keyword evidence="2" id="KW-0436">Ligase</keyword>